<comment type="caution">
    <text evidence="2">The sequence shown here is derived from an EMBL/GenBank/DDBJ whole genome shotgun (WGS) entry which is preliminary data.</text>
</comment>
<evidence type="ECO:0000313" key="3">
    <source>
        <dbReference type="Proteomes" id="UP000794436"/>
    </source>
</evidence>
<dbReference type="AlphaFoldDB" id="A0A8K1C7D9"/>
<evidence type="ECO:0000256" key="1">
    <source>
        <dbReference type="SAM" id="MobiDB-lite"/>
    </source>
</evidence>
<reference evidence="2" key="1">
    <citation type="submission" date="2019-03" db="EMBL/GenBank/DDBJ databases">
        <title>Long read genome sequence of the mycoparasitic Pythium oligandrum ATCC 38472 isolated from sugarbeet rhizosphere.</title>
        <authorList>
            <person name="Gaulin E."/>
        </authorList>
    </citation>
    <scope>NUCLEOTIDE SEQUENCE</scope>
    <source>
        <strain evidence="2">ATCC 38472_TT</strain>
    </source>
</reference>
<sequence length="190" mass="21004">MVFEAQTLIAAEDTSTVENRTRGPDLEIQRSVEYKRQQNAVADRLRRKLERQREAERAASQTGAPKLTRDLPSSAQAKPASEVTETQATKSKKKKNKKKKNKTQQGNIGQLTEDDVSGQNSVGKSTDTLQQFLSGNGMAVKKEEEEDDPVDELADALTALKMQDSAIEDARLTEVIKIIDGLGSRVKLYS</sequence>
<feature type="compositionally biased region" description="Basic and acidic residues" evidence="1">
    <location>
        <begin position="19"/>
        <end position="36"/>
    </location>
</feature>
<organism evidence="2 3">
    <name type="scientific">Pythium oligandrum</name>
    <name type="common">Mycoparasitic fungus</name>
    <dbReference type="NCBI Taxonomy" id="41045"/>
    <lineage>
        <taxon>Eukaryota</taxon>
        <taxon>Sar</taxon>
        <taxon>Stramenopiles</taxon>
        <taxon>Oomycota</taxon>
        <taxon>Peronosporomycetes</taxon>
        <taxon>Pythiales</taxon>
        <taxon>Pythiaceae</taxon>
        <taxon>Pythium</taxon>
    </lineage>
</organism>
<dbReference type="EMBL" id="SPLM01000114">
    <property type="protein sequence ID" value="TMW57829.1"/>
    <property type="molecule type" value="Genomic_DNA"/>
</dbReference>
<feature type="region of interest" description="Disordered" evidence="1">
    <location>
        <begin position="1"/>
        <end position="148"/>
    </location>
</feature>
<proteinExistence type="predicted"/>
<dbReference type="Proteomes" id="UP000794436">
    <property type="component" value="Unassembled WGS sequence"/>
</dbReference>
<feature type="compositionally biased region" description="Basic residues" evidence="1">
    <location>
        <begin position="90"/>
        <end position="102"/>
    </location>
</feature>
<gene>
    <name evidence="2" type="ORF">Poli38472_014432</name>
</gene>
<keyword evidence="3" id="KW-1185">Reference proteome</keyword>
<feature type="compositionally biased region" description="Polar residues" evidence="1">
    <location>
        <begin position="117"/>
        <end position="134"/>
    </location>
</feature>
<name>A0A8K1C7D9_PYTOL</name>
<protein>
    <submittedName>
        <fullName evidence="2">Uncharacterized protein</fullName>
    </submittedName>
</protein>
<accession>A0A8K1C7D9</accession>
<evidence type="ECO:0000313" key="2">
    <source>
        <dbReference type="EMBL" id="TMW57829.1"/>
    </source>
</evidence>